<protein>
    <submittedName>
        <fullName evidence="8">SpvB-domain-containing protein</fullName>
    </submittedName>
</protein>
<accession>A0A6A6JUN2</accession>
<organism evidence="8 9">
    <name type="scientific">Westerdykella ornata</name>
    <dbReference type="NCBI Taxonomy" id="318751"/>
    <lineage>
        <taxon>Eukaryota</taxon>
        <taxon>Fungi</taxon>
        <taxon>Dikarya</taxon>
        <taxon>Ascomycota</taxon>
        <taxon>Pezizomycotina</taxon>
        <taxon>Dothideomycetes</taxon>
        <taxon>Pleosporomycetidae</taxon>
        <taxon>Pleosporales</taxon>
        <taxon>Sporormiaceae</taxon>
        <taxon>Westerdykella</taxon>
    </lineage>
</organism>
<dbReference type="Gene3D" id="2.180.10.10">
    <property type="entry name" value="RHS repeat-associated core"/>
    <property type="match status" value="1"/>
</dbReference>
<feature type="compositionally biased region" description="Low complexity" evidence="5">
    <location>
        <begin position="2373"/>
        <end position="2390"/>
    </location>
</feature>
<dbReference type="PRINTS" id="PR01341">
    <property type="entry name" value="SALSPVBPROT"/>
</dbReference>
<dbReference type="Pfam" id="PF12256">
    <property type="entry name" value="TcdB_toxin_midN"/>
    <property type="match status" value="1"/>
</dbReference>
<dbReference type="Proteomes" id="UP000800097">
    <property type="component" value="Unassembled WGS sequence"/>
</dbReference>
<keyword evidence="9" id="KW-1185">Reference proteome</keyword>
<dbReference type="SUPFAM" id="SSF69318">
    <property type="entry name" value="Integrin alpha N-terminal domain"/>
    <property type="match status" value="1"/>
</dbReference>
<evidence type="ECO:0000313" key="8">
    <source>
        <dbReference type="EMBL" id="KAF2279528.1"/>
    </source>
</evidence>
<feature type="domain" description="Insecticide toxin TcdB middle/N-terminal" evidence="7">
    <location>
        <begin position="726"/>
        <end position="853"/>
    </location>
</feature>
<evidence type="ECO:0000313" key="9">
    <source>
        <dbReference type="Proteomes" id="UP000800097"/>
    </source>
</evidence>
<feature type="compositionally biased region" description="Pro residues" evidence="5">
    <location>
        <begin position="2400"/>
        <end position="2427"/>
    </location>
</feature>
<gene>
    <name evidence="8" type="ORF">EI97DRAFT_392455</name>
</gene>
<evidence type="ECO:0000259" key="7">
    <source>
        <dbReference type="Pfam" id="PF12256"/>
    </source>
</evidence>
<dbReference type="GeneID" id="54549433"/>
<dbReference type="PANTHER" id="PTHR32305:SF15">
    <property type="entry name" value="PROTEIN RHSA-RELATED"/>
    <property type="match status" value="1"/>
</dbReference>
<dbReference type="Pfam" id="PF12255">
    <property type="entry name" value="TcdB_toxin_midC"/>
    <property type="match status" value="1"/>
</dbReference>
<dbReference type="InterPro" id="IPR003284">
    <property type="entry name" value="Sal_SpvB"/>
</dbReference>
<dbReference type="InterPro" id="IPR022044">
    <property type="entry name" value="TcdB_toxin_mid/C"/>
</dbReference>
<evidence type="ECO:0000259" key="6">
    <source>
        <dbReference type="Pfam" id="PF12255"/>
    </source>
</evidence>
<dbReference type="GO" id="GO:0005737">
    <property type="term" value="C:cytoplasm"/>
    <property type="evidence" value="ECO:0007669"/>
    <property type="project" value="InterPro"/>
</dbReference>
<evidence type="ECO:0000256" key="4">
    <source>
        <dbReference type="ARBA" id="ARBA00023026"/>
    </source>
</evidence>
<proteinExistence type="predicted"/>
<keyword evidence="2" id="KW-0964">Secreted</keyword>
<evidence type="ECO:0000256" key="5">
    <source>
        <dbReference type="SAM" id="MobiDB-lite"/>
    </source>
</evidence>
<keyword evidence="3" id="KW-0732">Signal</keyword>
<feature type="compositionally biased region" description="Polar residues" evidence="5">
    <location>
        <begin position="21"/>
        <end position="41"/>
    </location>
</feature>
<dbReference type="InterPro" id="IPR013517">
    <property type="entry name" value="FG-GAP"/>
</dbReference>
<keyword evidence="4" id="KW-0843">Virulence</keyword>
<evidence type="ECO:0000256" key="3">
    <source>
        <dbReference type="ARBA" id="ARBA00022729"/>
    </source>
</evidence>
<dbReference type="EMBL" id="ML986486">
    <property type="protein sequence ID" value="KAF2279528.1"/>
    <property type="molecule type" value="Genomic_DNA"/>
</dbReference>
<feature type="region of interest" description="Disordered" evidence="5">
    <location>
        <begin position="255"/>
        <end position="294"/>
    </location>
</feature>
<dbReference type="NCBIfam" id="TIGR03696">
    <property type="entry name" value="Rhs_assc_core"/>
    <property type="match status" value="1"/>
</dbReference>
<dbReference type="InterPro" id="IPR022045">
    <property type="entry name" value="TcdB_toxin_mid/N"/>
</dbReference>
<feature type="region of interest" description="Disordered" evidence="5">
    <location>
        <begin position="1909"/>
        <end position="1936"/>
    </location>
</feature>
<comment type="subcellular location">
    <subcellularLocation>
        <location evidence="1">Secreted</location>
    </subcellularLocation>
</comment>
<reference evidence="8" key="1">
    <citation type="journal article" date="2020" name="Stud. Mycol.">
        <title>101 Dothideomycetes genomes: a test case for predicting lifestyles and emergence of pathogens.</title>
        <authorList>
            <person name="Haridas S."/>
            <person name="Albert R."/>
            <person name="Binder M."/>
            <person name="Bloem J."/>
            <person name="Labutti K."/>
            <person name="Salamov A."/>
            <person name="Andreopoulos B."/>
            <person name="Baker S."/>
            <person name="Barry K."/>
            <person name="Bills G."/>
            <person name="Bluhm B."/>
            <person name="Cannon C."/>
            <person name="Castanera R."/>
            <person name="Culley D."/>
            <person name="Daum C."/>
            <person name="Ezra D."/>
            <person name="Gonzalez J."/>
            <person name="Henrissat B."/>
            <person name="Kuo A."/>
            <person name="Liang C."/>
            <person name="Lipzen A."/>
            <person name="Lutzoni F."/>
            <person name="Magnuson J."/>
            <person name="Mondo S."/>
            <person name="Nolan M."/>
            <person name="Ohm R."/>
            <person name="Pangilinan J."/>
            <person name="Park H.-J."/>
            <person name="Ramirez L."/>
            <person name="Alfaro M."/>
            <person name="Sun H."/>
            <person name="Tritt A."/>
            <person name="Yoshinaga Y."/>
            <person name="Zwiers L.-H."/>
            <person name="Turgeon B."/>
            <person name="Goodwin S."/>
            <person name="Spatafora J."/>
            <person name="Crous P."/>
            <person name="Grigoriev I."/>
        </authorList>
    </citation>
    <scope>NUCLEOTIDE SEQUENCE</scope>
    <source>
        <strain evidence="8">CBS 379.55</strain>
    </source>
</reference>
<dbReference type="InterPro" id="IPR028994">
    <property type="entry name" value="Integrin_alpha_N"/>
</dbReference>
<evidence type="ECO:0000256" key="1">
    <source>
        <dbReference type="ARBA" id="ARBA00004613"/>
    </source>
</evidence>
<dbReference type="InterPro" id="IPR022385">
    <property type="entry name" value="Rhs_assc_core"/>
</dbReference>
<evidence type="ECO:0000256" key="2">
    <source>
        <dbReference type="ARBA" id="ARBA00022525"/>
    </source>
</evidence>
<feature type="region of interest" description="Disordered" evidence="5">
    <location>
        <begin position="2365"/>
        <end position="2436"/>
    </location>
</feature>
<sequence>MSSTNDGEYGTRQTHRGSGNGQHDPTGSATTPKTSTHSAPSISIPKGGGAIRGIGEKFGANPVTGTGKLSVPIATSSGRSGFGPQLSLSYDSGEGNGPFGIGWNLSLPSITRKTDQGLPRYHDAEESDVFILAGSEDLVPRYKQDKEGNCIRDELGSLVFDEVDRVGYTVRRYSPRIEGMFARIERWTRRSDSDVHWRLITPDNVTSLYGKDARSRISSPTDPLNRVFSWLICESYDSKGNTVVYDYKQEDSVGVPLAGPSEHNRTDQSRSSNRYPKTIKYGNRKPNRDQDSWKVTDPTLLPDDSWMFKVVFDYGEHALDNPKPDHQNSWTCRADPFSSYRAGFEVRTYRLCRRILLFHCFPEELGTKDYLVRSTDFAYSEDAISSFITSVTQSGYVRHHDGYLKKSMPALELEYSKAPDPDRLANLPVQYVDTENLENVPYGVDNTLYEWLDLDGEGLSGIFTAQAEGWFYKRNLSANNLVCEDGDERAAARFSPSELVTAKPVVAEGQIQFIDLQGNGQIDIVQMEGPARGFYERINDIGWSAFRPFASWPNANHRDPNLRFVDLNGDGHADILITENEVFTWYPSLAEEGFGPAERVFQPSDEEKGARLLFVDGTQSIYLADFSGDGLMDLAQIRNGKVCYWPNLGYGRFGAKVTMDHSPWFTSPDKFSQERIRLADIDGSGPTDIIYLQHDSVDIYRNQAGNGWAPPERITVFPHIDNLSSVTAIDLLGIGTVCLVWSSPLPADVRRMYYLDLMDGQKPHLLVKMVNNLGAETRVIYAPSTRFYLQDKQDGKPWITPLPFPVHCVERIELHDRISQNLFVTRYAYHHGYFDGVEREFRGFGMVEQWDTEEFAVLNGNSSFPNSLNVDESSHTPPVYTKSWFHTGAHVGTDAISKKMAREYYGAGRLNDDQFEEFLKTLLDDTVLPHTVLTADETREAYRALKGSLLRQEIYANDGGDDACIPYSVSEINHTVESVQPQNGNSSSIFFTHPRESISYHYERNPQDPRVQHQMTLEVNRYGNVLKSVAIGYGRQQGRSTLGEEDDRARQERLIITYTENDFTNAVDEADDYHTPVSCEVRTYQVTGFTAGCKDDRLNLATFNADNFGPIRTLDEIPYEQDSNPMLRQKRLIERSRMLYRSNDLTRLLPIGQLESLVLPGERYMLALTPGLISNVFQRKHGHQPTENLLPNPASILGGQGNNQAGYVDMDNDSHWWVPGGRMFLHPDAHCDSHQELVEARRHFFSPRRFTDAFNRCFTVDYDEHFLLPVRTTDALGNVVQSANDYRVLQPKLITDPNGNRKEAAYDALGMLVGTAVMGKASENLGDSLTAFRADLSQAEVNQFFTNPTGSAAAALLGSATMRIIYYVNRFSLGADSEEQPQPSFTAALVRETHASDLLESDELKIQVAFSYSDGYGREIQKKVQAKADHSVKGGGQRWVGSGWTIFNNKGSPIKQYEPFFDDSHDFRFDRRVGSSSTLLYDPLQRLVATLHPDHTWEKMVYDPWHQKTYDANDTVLRTDPRTDVDVGHCFQRLLETDYLPTWYEARKNGQRGPREEAAASKAASHADTPTVAHFDTLGRTFLTIADNGAAGSYTTRVLLDIEGNERQVVDAKGRVIVQYDYDMLGTRIRQTSMEAGERWTVVNAVGNALLAWNSRHHRLRHVYDPLHRPKDLYLREGDGPELLVERVVYGETQPEAEIHNQRQQVVQVFDQAGIVTNNDYDFKGNLLRSQRQLAQNYTTTLDWSTHVPLEDPLYIGSTTYDALSRTKEVTAPENSVIRHIYNEGNRLEQVWVQLRGEQKDGEPIWTPFVTSIDHDAKGQRTRIEYGNGTSTAYSYDPLTFRLINIRTLRRSDTLQDLQYTYDPVGNTTHIHDNAQQTILFRNQRVEPSTDFTYDAIYQLIAATGREHLGQTNGKPNAPTASGAFDSFRTRLESPGNGDAMGTYIEKYTYDAVGNILAMKHRGSDPSHPGWTRTYCHNERSQLEADKVSNRLTSTSVKGTMEIYRYDGTAGMHGNMTAMPHLSLMQWDHKDQLRATARQSVKGKDNCGVPETTWYVYDASGQRVRKVTERQGAAGQTATRLKERIYVGGFEVYRKYGGDGSTIALERETLHIMDDKQRIALVETRTQGDEPRVPQQLTRYQLSNHLGTAGLELDGQGQIISYEEYYPFGGTSYQAVRSKTETPKRYGYTGKERDEENGLYYHGARYYAPWLGRWTSSDPVWETTNLYTYVRNNPVRYHDPDGRADEPGIWETIRDSGPFQYMSGIAMGAGSSFIPGGFLISPVGQGTGVLNKPSRLFEAGYGAAEMVAGGFQMIVGGGGEVLGFGLDATGAGAVIGIPINVASAGVLVQGAGNFTAGFGNLSHAIMRDPDPPKQSTTTTSKPSEPASNPVEKPPPRAEPAEPPSKPAPSKPPQKTPKPRGSPKPQTPTGPLRTPNMNSEVATLLADEQRGLTTMANEIKKLGQLKGVTIEIALVTLRKTSALGKKGQQILVAGINSGFEAGFNAKQLAKLKEWGINVAPQYAKEMKALGEGAPHAEANIVSYMKEIGARGVRWSNAVVGKPKWYRASDVCDDCRAIIEGVGGRIEERMR</sequence>
<dbReference type="Pfam" id="PF03534">
    <property type="entry name" value="SpvB"/>
    <property type="match status" value="1"/>
</dbReference>
<feature type="domain" description="Insecticide toxin TcdB middle/C-terminal" evidence="6">
    <location>
        <begin position="941"/>
        <end position="1069"/>
    </location>
</feature>
<dbReference type="Pfam" id="PF13517">
    <property type="entry name" value="FG-GAP_3"/>
    <property type="match status" value="1"/>
</dbReference>
<dbReference type="InterPro" id="IPR050708">
    <property type="entry name" value="T6SS_VgrG/RHS"/>
</dbReference>
<dbReference type="PANTHER" id="PTHR32305">
    <property type="match status" value="1"/>
</dbReference>
<dbReference type="RefSeq" id="XP_033657067.1">
    <property type="nucleotide sequence ID" value="XM_033796258.1"/>
</dbReference>
<feature type="region of interest" description="Disordered" evidence="5">
    <location>
        <begin position="1"/>
        <end position="64"/>
    </location>
</feature>
<name>A0A6A6JUN2_WESOR</name>
<dbReference type="GO" id="GO:0005576">
    <property type="term" value="C:extracellular region"/>
    <property type="evidence" value="ECO:0007669"/>
    <property type="project" value="UniProtKB-SubCell"/>
</dbReference>
<dbReference type="OrthoDB" id="5426877at2759"/>